<sequence length="89" mass="10728">MVTAWRPKSPFISDQTVLAGVRGITEQNSLYYWFCDYRFDNMEARFRGERRKILARQREGLEFDIDATREFLEEQQRTIKLLLDEVVYT</sequence>
<dbReference type="EMBL" id="PDXF01000347">
    <property type="protein sequence ID" value="RYN78872.1"/>
    <property type="molecule type" value="Genomic_DNA"/>
</dbReference>
<keyword evidence="2" id="KW-1185">Reference proteome</keyword>
<protein>
    <submittedName>
        <fullName evidence="1">Uncharacterized protein</fullName>
    </submittedName>
</protein>
<evidence type="ECO:0000313" key="1">
    <source>
        <dbReference type="EMBL" id="RYN78872.1"/>
    </source>
</evidence>
<comment type="caution">
    <text evidence="1">The sequence shown here is derived from an EMBL/GenBank/DDBJ whole genome shotgun (WGS) entry which is preliminary data.</text>
</comment>
<gene>
    <name evidence="1" type="ORF">AA0119_g13540</name>
</gene>
<accession>A0ABY0FND1</accession>
<organism evidence="1 2">
    <name type="scientific">Alternaria tenuissima</name>
    <dbReference type="NCBI Taxonomy" id="119927"/>
    <lineage>
        <taxon>Eukaryota</taxon>
        <taxon>Fungi</taxon>
        <taxon>Dikarya</taxon>
        <taxon>Ascomycota</taxon>
        <taxon>Pezizomycotina</taxon>
        <taxon>Dothideomycetes</taxon>
        <taxon>Pleosporomycetidae</taxon>
        <taxon>Pleosporales</taxon>
        <taxon>Pleosporineae</taxon>
        <taxon>Pleosporaceae</taxon>
        <taxon>Alternaria</taxon>
        <taxon>Alternaria sect. Alternaria</taxon>
        <taxon>Alternaria alternata complex</taxon>
    </lineage>
</organism>
<dbReference type="PANTHER" id="PTHR41677:SF1">
    <property type="entry name" value="FE2OG DIOXYGENASE DOMAIN-CONTAINING PROTEIN"/>
    <property type="match status" value="1"/>
</dbReference>
<proteinExistence type="predicted"/>
<dbReference type="Proteomes" id="UP000293195">
    <property type="component" value="Unassembled WGS sequence"/>
</dbReference>
<name>A0ABY0FND1_9PLEO</name>
<reference evidence="2" key="1">
    <citation type="journal article" date="2019" name="bioRxiv">
        <title>Genomics, evolutionary history and diagnostics of the Alternaria alternata species group including apple and Asian pear pathotypes.</title>
        <authorList>
            <person name="Armitage A.D."/>
            <person name="Cockerton H.M."/>
            <person name="Sreenivasaprasad S."/>
            <person name="Woodhall J.W."/>
            <person name="Lane C.R."/>
            <person name="Harrison R.J."/>
            <person name="Clarkson J.P."/>
        </authorList>
    </citation>
    <scope>NUCLEOTIDE SEQUENCE [LARGE SCALE GENOMIC DNA]</scope>
    <source>
        <strain evidence="2">FERA 635</strain>
    </source>
</reference>
<dbReference type="PANTHER" id="PTHR41677">
    <property type="entry name" value="YALI0B19030P"/>
    <property type="match status" value="1"/>
</dbReference>
<evidence type="ECO:0000313" key="2">
    <source>
        <dbReference type="Proteomes" id="UP000293195"/>
    </source>
</evidence>